<reference evidence="4 5" key="1">
    <citation type="submission" date="2024-06" db="EMBL/GenBank/DDBJ databases">
        <title>A chromosome level genome sequence of Diviner's sage (Salvia divinorum).</title>
        <authorList>
            <person name="Ford S.A."/>
            <person name="Ro D.-K."/>
            <person name="Ness R.W."/>
            <person name="Phillips M.A."/>
        </authorList>
    </citation>
    <scope>NUCLEOTIDE SEQUENCE [LARGE SCALE GENOMIC DNA]</scope>
    <source>
        <strain evidence="4">SAF-2024a</strain>
        <tissue evidence="4">Leaf</tissue>
    </source>
</reference>
<evidence type="ECO:0000313" key="4">
    <source>
        <dbReference type="EMBL" id="KAL1563294.1"/>
    </source>
</evidence>
<keyword evidence="5" id="KW-1185">Reference proteome</keyword>
<comment type="similarity">
    <text evidence="1">Belongs to the IST1 family.</text>
</comment>
<protein>
    <recommendedName>
        <fullName evidence="6">Regulator of Vps4 activity in the MVB pathway protein</fullName>
    </recommendedName>
</protein>
<feature type="region of interest" description="Disordered" evidence="3">
    <location>
        <begin position="360"/>
        <end position="397"/>
    </location>
</feature>
<organism evidence="4 5">
    <name type="scientific">Salvia divinorum</name>
    <name type="common">Maria pastora</name>
    <name type="synonym">Diviner's sage</name>
    <dbReference type="NCBI Taxonomy" id="28513"/>
    <lineage>
        <taxon>Eukaryota</taxon>
        <taxon>Viridiplantae</taxon>
        <taxon>Streptophyta</taxon>
        <taxon>Embryophyta</taxon>
        <taxon>Tracheophyta</taxon>
        <taxon>Spermatophyta</taxon>
        <taxon>Magnoliopsida</taxon>
        <taxon>eudicotyledons</taxon>
        <taxon>Gunneridae</taxon>
        <taxon>Pentapetalae</taxon>
        <taxon>asterids</taxon>
        <taxon>lamiids</taxon>
        <taxon>Lamiales</taxon>
        <taxon>Lamiaceae</taxon>
        <taxon>Nepetoideae</taxon>
        <taxon>Mentheae</taxon>
        <taxon>Salviinae</taxon>
        <taxon>Salvia</taxon>
        <taxon>Salvia subgen. Calosphace</taxon>
    </lineage>
</organism>
<dbReference type="Proteomes" id="UP001567538">
    <property type="component" value="Unassembled WGS sequence"/>
</dbReference>
<feature type="compositionally biased region" description="Polar residues" evidence="3">
    <location>
        <begin position="828"/>
        <end position="843"/>
    </location>
</feature>
<feature type="compositionally biased region" description="Polar residues" evidence="3">
    <location>
        <begin position="595"/>
        <end position="604"/>
    </location>
</feature>
<feature type="compositionally biased region" description="Basic and acidic residues" evidence="3">
    <location>
        <begin position="494"/>
        <end position="516"/>
    </location>
</feature>
<comment type="caution">
    <text evidence="4">The sequence shown here is derived from an EMBL/GenBank/DDBJ whole genome shotgun (WGS) entry which is preliminary data.</text>
</comment>
<feature type="compositionally biased region" description="Basic and acidic residues" evidence="3">
    <location>
        <begin position="699"/>
        <end position="708"/>
    </location>
</feature>
<dbReference type="AlphaFoldDB" id="A0ABD1I5P6"/>
<name>A0ABD1I5P6_SALDI</name>
<evidence type="ECO:0000256" key="3">
    <source>
        <dbReference type="SAM" id="MobiDB-lite"/>
    </source>
</evidence>
<feature type="compositionally biased region" description="Basic and acidic residues" evidence="3">
    <location>
        <begin position="786"/>
        <end position="806"/>
    </location>
</feature>
<dbReference type="PANTHER" id="PTHR12161">
    <property type="entry name" value="IST1 FAMILY MEMBER"/>
    <property type="match status" value="1"/>
</dbReference>
<feature type="region of interest" description="Disordered" evidence="3">
    <location>
        <begin position="480"/>
        <end position="634"/>
    </location>
</feature>
<keyword evidence="2" id="KW-0175">Coiled coil</keyword>
<dbReference type="PANTHER" id="PTHR12161:SF13">
    <property type="entry name" value="REGULATOR OF VPS4 ACTIVITY IN THE MVB PATHWAY PROTEIN"/>
    <property type="match status" value="1"/>
</dbReference>
<dbReference type="EMBL" id="JBEAFC010000003">
    <property type="protein sequence ID" value="KAL1563294.1"/>
    <property type="molecule type" value="Genomic_DNA"/>
</dbReference>
<feature type="region of interest" description="Disordered" evidence="3">
    <location>
        <begin position="678"/>
        <end position="843"/>
    </location>
</feature>
<feature type="compositionally biased region" description="Basic and acidic residues" evidence="3">
    <location>
        <begin position="818"/>
        <end position="827"/>
    </location>
</feature>
<dbReference type="InterPro" id="IPR005061">
    <property type="entry name" value="Ist1"/>
</dbReference>
<dbReference type="Pfam" id="PF03398">
    <property type="entry name" value="Ist1"/>
    <property type="match status" value="1"/>
</dbReference>
<gene>
    <name evidence="4" type="ORF">AAHA92_05780</name>
</gene>
<feature type="coiled-coil region" evidence="2">
    <location>
        <begin position="31"/>
        <end position="58"/>
    </location>
</feature>
<evidence type="ECO:0008006" key="6">
    <source>
        <dbReference type="Google" id="ProtNLM"/>
    </source>
</evidence>
<feature type="region of interest" description="Disordered" evidence="3">
    <location>
        <begin position="311"/>
        <end position="343"/>
    </location>
</feature>
<sequence>MKKSKFLKSSKDLLSRSFNPFKCKTSLKLAASRLKLLRNKKEAQVNQMRREISLLLESGQDQTARIRVEHVIREDKMMAAFDLIGIYCELIVARLPIIDSQKSCPIDLKEAIASLVYASPRCGDVPELVEVKKHFTEKYGKDFIARAIELRPECGVSRMMVDKLSALAPDGETKTQILRAIAEEHNVKWEPKSFEQNNEPTSDLLSGQTNFVKESGRLPEPSRSTQLHDSTLHFTQVNHRTSPGTERLVSPEVSGFYSGGERKQFFQGDSNSNPRDRQKWNMDFKDATSAAQAAAESAELASMAARAAAELSSRGRISRQCSTGSHKSDDHSPRGGAPDTYMRSNMSFSEHIRLQNEQMDMGNLNNSGGRLGSGHDSRKFSLKSRASTDDDGSMEHGVPVVDRYSRKNSLNEAYRGERSMQKQSFKYQAETTGKQQGFISTHSSISNNVNAFSNPKDENFEYDGGESSFVSFGREGIDEEASRRSSHGSALVFDKSDSDAENYEFDRSPTYDEPQQRFKLPLSSHKTHEHLSTNTASWSPKSTSSNTEKPFSSEYLTRKSSSSDYLERSMHGWKLEDSTHGKTSEFKDKSRPQYDQEQVSLSSDYESEETDCERNQGKNFDAHPPAKFSNEPNLVLKTNRTEVNEIGNLSPEGEEGLNFEKLTGGFRHKGYNYPSFGKKQFDMSLSKNESPRMIAMLEPKNRKPDRQSTSDTDSSGEEDSLKKSLDHKHRLSTLNGGTDLKTKPSFAASNSVFGSDDSDLDEDEPLRRRTSHLHSGISQRTKAFPSHHETEKNSKLQVRSKADNGMDGKATTSTSSETPKRYCETKRSSSNLDNRMEQKQTSAETQQQFQSLKGNAYLSNSSKVATKPANSNVRGFLYQRGSQMADSGIMQESKLIAEQDSLPLRKTESNAKTEMLNKTSSNTDFSNQKVSHVHPKLPDYDNFIQFFQKNRS</sequence>
<dbReference type="Gene3D" id="1.20.1260.60">
    <property type="entry name" value="Vacuolar protein sorting-associated protein Ist1"/>
    <property type="match status" value="1"/>
</dbReference>
<feature type="region of interest" description="Disordered" evidence="3">
    <location>
        <begin position="260"/>
        <end position="279"/>
    </location>
</feature>
<evidence type="ECO:0000313" key="5">
    <source>
        <dbReference type="Proteomes" id="UP001567538"/>
    </source>
</evidence>
<evidence type="ECO:0000256" key="1">
    <source>
        <dbReference type="ARBA" id="ARBA00005536"/>
    </source>
</evidence>
<dbReference type="InterPro" id="IPR042277">
    <property type="entry name" value="IST1-like"/>
</dbReference>
<feature type="compositionally biased region" description="Basic and acidic residues" evidence="3">
    <location>
        <begin position="565"/>
        <end position="594"/>
    </location>
</feature>
<dbReference type="FunFam" id="1.20.1260.60:FF:000003">
    <property type="entry name" value="IST1-like protein isoform A"/>
    <property type="match status" value="1"/>
</dbReference>
<proteinExistence type="inferred from homology"/>
<feature type="compositionally biased region" description="Polar residues" evidence="3">
    <location>
        <begin position="532"/>
        <end position="564"/>
    </location>
</feature>
<accession>A0ABD1I5P6</accession>
<evidence type="ECO:0000256" key="2">
    <source>
        <dbReference type="SAM" id="Coils"/>
    </source>
</evidence>